<organism evidence="3 4">
    <name type="scientific">Halobacteriovorax marinus</name>
    <dbReference type="NCBI Taxonomy" id="97084"/>
    <lineage>
        <taxon>Bacteria</taxon>
        <taxon>Pseudomonadati</taxon>
        <taxon>Bdellovibrionota</taxon>
        <taxon>Bacteriovoracia</taxon>
        <taxon>Bacteriovoracales</taxon>
        <taxon>Halobacteriovoraceae</taxon>
        <taxon>Halobacteriovorax</taxon>
    </lineage>
</organism>
<evidence type="ECO:0000256" key="1">
    <source>
        <dbReference type="SAM" id="MobiDB-lite"/>
    </source>
</evidence>
<dbReference type="InterPro" id="IPR047767">
    <property type="entry name" value="PSP1-like"/>
</dbReference>
<feature type="domain" description="PSP1 C-terminal" evidence="2">
    <location>
        <begin position="109"/>
        <end position="194"/>
    </location>
</feature>
<evidence type="ECO:0000313" key="3">
    <source>
        <dbReference type="EMBL" id="OUR95316.1"/>
    </source>
</evidence>
<evidence type="ECO:0000259" key="2">
    <source>
        <dbReference type="PROSITE" id="PS51411"/>
    </source>
</evidence>
<dbReference type="Proteomes" id="UP000196531">
    <property type="component" value="Unassembled WGS sequence"/>
</dbReference>
<dbReference type="Pfam" id="PF04468">
    <property type="entry name" value="PSP1"/>
    <property type="match status" value="1"/>
</dbReference>
<feature type="compositionally biased region" description="Polar residues" evidence="1">
    <location>
        <begin position="429"/>
        <end position="450"/>
    </location>
</feature>
<protein>
    <recommendedName>
        <fullName evidence="2">PSP1 C-terminal domain-containing protein</fullName>
    </recommendedName>
</protein>
<feature type="region of interest" description="Disordered" evidence="1">
    <location>
        <begin position="385"/>
        <end position="464"/>
    </location>
</feature>
<dbReference type="AlphaFoldDB" id="A0A1Y5F416"/>
<dbReference type="NCBIfam" id="NF041131">
    <property type="entry name" value="RicT_YaaT_fam"/>
    <property type="match status" value="1"/>
</dbReference>
<dbReference type="PANTHER" id="PTHR43830">
    <property type="entry name" value="PROTEIN PSP1"/>
    <property type="match status" value="1"/>
</dbReference>
<gene>
    <name evidence="3" type="ORF">A9Q84_15880</name>
</gene>
<feature type="region of interest" description="Disordered" evidence="1">
    <location>
        <begin position="1"/>
        <end position="44"/>
    </location>
</feature>
<dbReference type="InterPro" id="IPR007557">
    <property type="entry name" value="PSP1_C"/>
</dbReference>
<dbReference type="PROSITE" id="PS51411">
    <property type="entry name" value="PSP1_C"/>
    <property type="match status" value="1"/>
</dbReference>
<reference evidence="4" key="1">
    <citation type="journal article" date="2017" name="Proc. Natl. Acad. Sci. U.S.A.">
        <title>Simulation of Deepwater Horizon oil plume reveals substrate specialization within a complex community of hydrocarbon-degraders.</title>
        <authorList>
            <person name="Hu P."/>
            <person name="Dubinsky E.A."/>
            <person name="Probst A.J."/>
            <person name="Wang J."/>
            <person name="Sieber C.M.K."/>
            <person name="Tom L.M."/>
            <person name="Gardinali P."/>
            <person name="Banfield J.F."/>
            <person name="Atlas R.M."/>
            <person name="Andersen G.L."/>
        </authorList>
    </citation>
    <scope>NUCLEOTIDE SEQUENCE [LARGE SCALE GENOMIC DNA]</scope>
</reference>
<dbReference type="EMBL" id="MAAO01000008">
    <property type="protein sequence ID" value="OUR95316.1"/>
    <property type="molecule type" value="Genomic_DNA"/>
</dbReference>
<dbReference type="GO" id="GO:0005737">
    <property type="term" value="C:cytoplasm"/>
    <property type="evidence" value="ECO:0007669"/>
    <property type="project" value="TreeGrafter"/>
</dbReference>
<evidence type="ECO:0000313" key="4">
    <source>
        <dbReference type="Proteomes" id="UP000196531"/>
    </source>
</evidence>
<sequence length="464" mass="53072">MQENANENSEENNQEDKVKAPVIEATTTTTDSSNNTSSQSSAKFTPGENITLVRVRFPGNAKSFPFLIGKRKFMYGQKVMAMSDRGMTVGYINSFPYEIPFDKNMLPLKSINKIATEEDMEEQKSYYLKEKHAEKLCIRLIDTHKLDMNLTHVEFIQFGKKAVFYFNAPARVDFRNLVKDLVTDLKMRIELRQISVRDRAAAIGAVGVCGLQTCCSSFLKNYGSVNIKMAKNQNLALIPGRINGICGQIKCCIKYEDEVYLQKRTKLPKEGIFLKVKNGDIGRVQKLHILAEQFDMITEKGLIRRYAINQYDKEKYTIPKEWKFPNDLRHIINETSTVIGLTDEEQKKTEEFLKKYNEGHDEEIQEVFIDDLEDGSDNINKELNEISSLEGEIEKKKPQHAKPRRDGEKGAQNRNQNRNRNRNRNKNKSATAGQNKTEGNKPNPNANKSGNRNKKPQSKPKTDS</sequence>
<feature type="compositionally biased region" description="Basic residues" evidence="1">
    <location>
        <begin position="417"/>
        <end position="427"/>
    </location>
</feature>
<proteinExistence type="predicted"/>
<comment type="caution">
    <text evidence="3">The sequence shown here is derived from an EMBL/GenBank/DDBJ whole genome shotgun (WGS) entry which is preliminary data.</text>
</comment>
<accession>A0A1Y5F416</accession>
<dbReference type="PANTHER" id="PTHR43830:SF3">
    <property type="entry name" value="PROTEIN PSP1"/>
    <property type="match status" value="1"/>
</dbReference>
<name>A0A1Y5F416_9BACT</name>
<feature type="compositionally biased region" description="Low complexity" evidence="1">
    <location>
        <begin position="26"/>
        <end position="41"/>
    </location>
</feature>